<proteinExistence type="predicted"/>
<dbReference type="EMBL" id="QGKY02002305">
    <property type="protein sequence ID" value="KAF2533717.1"/>
    <property type="molecule type" value="Genomic_DNA"/>
</dbReference>
<gene>
    <name evidence="1" type="ORF">F2Q70_00032822</name>
</gene>
<accession>A0A8S9FMR0</accession>
<dbReference type="AlphaFoldDB" id="A0A8S9FMR0"/>
<comment type="caution">
    <text evidence="1">The sequence shown here is derived from an EMBL/GenBank/DDBJ whole genome shotgun (WGS) entry which is preliminary data.</text>
</comment>
<sequence>MWSATLAFPSLVASSASLSCYRNRRLPKIQASLSNYPLASKIMVRMKLVNEEIKRLCLYSIHISG</sequence>
<organism evidence="1">
    <name type="scientific">Brassica cretica</name>
    <name type="common">Mustard</name>
    <dbReference type="NCBI Taxonomy" id="69181"/>
    <lineage>
        <taxon>Eukaryota</taxon>
        <taxon>Viridiplantae</taxon>
        <taxon>Streptophyta</taxon>
        <taxon>Embryophyta</taxon>
        <taxon>Tracheophyta</taxon>
        <taxon>Spermatophyta</taxon>
        <taxon>Magnoliopsida</taxon>
        <taxon>eudicotyledons</taxon>
        <taxon>Gunneridae</taxon>
        <taxon>Pentapetalae</taxon>
        <taxon>rosids</taxon>
        <taxon>malvids</taxon>
        <taxon>Brassicales</taxon>
        <taxon>Brassicaceae</taxon>
        <taxon>Brassiceae</taxon>
        <taxon>Brassica</taxon>
    </lineage>
</organism>
<reference evidence="1" key="1">
    <citation type="submission" date="2019-12" db="EMBL/GenBank/DDBJ databases">
        <title>Genome sequencing and annotation of Brassica cretica.</title>
        <authorList>
            <person name="Studholme D.J."/>
            <person name="Sarris P.F."/>
        </authorList>
    </citation>
    <scope>NUCLEOTIDE SEQUENCE</scope>
    <source>
        <strain evidence="1">PFS-102/07</strain>
        <tissue evidence="1">Leaf</tissue>
    </source>
</reference>
<evidence type="ECO:0000313" key="1">
    <source>
        <dbReference type="EMBL" id="KAF2533717.1"/>
    </source>
</evidence>
<name>A0A8S9FMR0_BRACR</name>
<protein>
    <submittedName>
        <fullName evidence="1">Uncharacterized protein</fullName>
    </submittedName>
</protein>